<dbReference type="OrthoDB" id="5311681at2759"/>
<accession>A0A0J9UNU4</accession>
<dbReference type="Gene3D" id="3.80.10.10">
    <property type="entry name" value="Ribonuclease Inhibitor"/>
    <property type="match status" value="1"/>
</dbReference>
<proteinExistence type="predicted"/>
<dbReference type="KEGG" id="fox:FOXG_04123"/>
<gene>
    <name evidence="2" type="ORF">FOXG_04123</name>
</gene>
<dbReference type="SUPFAM" id="SSF52047">
    <property type="entry name" value="RNI-like"/>
    <property type="match status" value="1"/>
</dbReference>
<organism evidence="2 3">
    <name type="scientific">Fusarium oxysporum f. sp. lycopersici (strain 4287 / CBS 123668 / FGSC 9935 / NRRL 34936)</name>
    <name type="common">Fusarium vascular wilt of tomato</name>
    <dbReference type="NCBI Taxonomy" id="426428"/>
    <lineage>
        <taxon>Eukaryota</taxon>
        <taxon>Fungi</taxon>
        <taxon>Dikarya</taxon>
        <taxon>Ascomycota</taxon>
        <taxon>Pezizomycotina</taxon>
        <taxon>Sordariomycetes</taxon>
        <taxon>Hypocreomycetidae</taxon>
        <taxon>Hypocreales</taxon>
        <taxon>Nectriaceae</taxon>
        <taxon>Fusarium</taxon>
        <taxon>Fusarium oxysporum species complex</taxon>
    </lineage>
</organism>
<reference evidence="2" key="1">
    <citation type="submission" date="2007-04" db="EMBL/GenBank/DDBJ databases">
        <authorList>
            <consortium name="The Broad Institute Genome Sequencing Platform"/>
            <person name="Birren B."/>
            <person name="Lander E."/>
            <person name="Galagan J."/>
            <person name="Nusbaum C."/>
            <person name="Devon K."/>
            <person name="Ma L.-J."/>
            <person name="Jaffe D."/>
            <person name="Butler J."/>
            <person name="Alvarez P."/>
            <person name="Gnerre S."/>
            <person name="Grabherr M."/>
            <person name="Kleber M."/>
            <person name="Mauceli E."/>
            <person name="Brockman W."/>
            <person name="MacCallum I.A."/>
            <person name="Young S."/>
            <person name="LaButti K."/>
            <person name="DeCaprio D."/>
            <person name="Crawford M."/>
            <person name="Koehrsen M."/>
            <person name="Engels R."/>
            <person name="Montgomery P."/>
            <person name="Pearson M."/>
            <person name="Howarth C."/>
            <person name="Larson L."/>
            <person name="White J."/>
            <person name="O'Leary S."/>
            <person name="Kodira C."/>
            <person name="Zeng Q."/>
            <person name="Yandava C."/>
            <person name="Alvarado L."/>
            <person name="Kistler C."/>
            <person name="Shim W.-B."/>
            <person name="Kang S."/>
            <person name="Woloshuk C."/>
        </authorList>
    </citation>
    <scope>NUCLEOTIDE SEQUENCE</scope>
    <source>
        <strain evidence="2">4287</strain>
    </source>
</reference>
<evidence type="ECO:0000256" key="1">
    <source>
        <dbReference type="SAM" id="MobiDB-lite"/>
    </source>
</evidence>
<name>A0A0J9UNU4_FUSO4</name>
<evidence type="ECO:0000313" key="3">
    <source>
        <dbReference type="Proteomes" id="UP000009097"/>
    </source>
</evidence>
<dbReference type="EMBL" id="DS231699">
    <property type="protein sequence ID" value="KNB00603.1"/>
    <property type="molecule type" value="Genomic_DNA"/>
</dbReference>
<dbReference type="InterPro" id="IPR032675">
    <property type="entry name" value="LRR_dom_sf"/>
</dbReference>
<dbReference type="RefSeq" id="XP_018238648.1">
    <property type="nucleotide sequence ID" value="XM_018382016.1"/>
</dbReference>
<protein>
    <recommendedName>
        <fullName evidence="4">F-box domain-containing protein</fullName>
    </recommendedName>
</protein>
<dbReference type="GeneID" id="28946188"/>
<dbReference type="Proteomes" id="UP000009097">
    <property type="component" value="Unassembled WGS sequence"/>
</dbReference>
<sequence length="646" mass="72608">MSTRRSARLHALQDQGPISAQNDSVPDMPSKTAKRKGTVSELHEKPFAIGNTKRHIASKDGRPATKKVRAETSGKTTKELSAKSPKSTATDLLWSCPREILNFILDHIEDTRTLGRLSCTSKSYFAMVTPRLYERINVSVSYHAHIPKLIRTLEPFLSINQKKQLRKEGQYRGQQESFSNVIDPQKKPRFGEYVRQANLFIGDPGKNHKFIVNRYVEEALKNMTNLEVVETSSITESISKSLASQKNLRALNVSAGNLGESEAKSLAKIKDLRHLAIHLLGFASPNFRKDNTPLSLILNSRSTLRSLEIETGSFSSVFLDDWPKSKSLTSLKSFSLTGATIDEDFLSALANAVDFVALEELKFGYLSHDLKILFGHLSNIFSKARDDQKANIKLRSLEIEMGKETSFVVPEEQEAYVDARIDFISSFDTLTCLELHDYGQYRQEITVNPGLKSSLVRAILKHEKLTKLKISYRGVTSGYKITCLEPDTILTLVDNLPELKVFEFIPEPTKLAEIARIICRGRNLTTVTLITGGSWSSLAENQEKGLEFLHSIFERVLKGDADSDAGVFEWEDHSKITRVAVDWMIWEVGSKLGKAKKGMKKTKKMSVTVGKQKREVVYRDIADFVRVPLLNGLGSKWLDKVKNDIK</sequence>
<dbReference type="AlphaFoldDB" id="A0A0J9UNU4"/>
<reference evidence="2" key="2">
    <citation type="journal article" date="2010" name="Nature">
        <title>Comparative genomics reveals mobile pathogenicity chromosomes in Fusarium.</title>
        <authorList>
            <person name="Ma L.J."/>
            <person name="van der Does H.C."/>
            <person name="Borkovich K.A."/>
            <person name="Coleman J.J."/>
            <person name="Daboussi M.J."/>
            <person name="Di Pietro A."/>
            <person name="Dufresne M."/>
            <person name="Freitag M."/>
            <person name="Grabherr M."/>
            <person name="Henrissat B."/>
            <person name="Houterman P.M."/>
            <person name="Kang S."/>
            <person name="Shim W.B."/>
            <person name="Woloshuk C."/>
            <person name="Xie X."/>
            <person name="Xu J.R."/>
            <person name="Antoniw J."/>
            <person name="Baker S.E."/>
            <person name="Bluhm B.H."/>
            <person name="Breakspear A."/>
            <person name="Brown D.W."/>
            <person name="Butchko R.A."/>
            <person name="Chapman S."/>
            <person name="Coulson R."/>
            <person name="Coutinho P.M."/>
            <person name="Danchin E.G."/>
            <person name="Diener A."/>
            <person name="Gale L.R."/>
            <person name="Gardiner D.M."/>
            <person name="Goff S."/>
            <person name="Hammond-Kosack K.E."/>
            <person name="Hilburn K."/>
            <person name="Hua-Van A."/>
            <person name="Jonkers W."/>
            <person name="Kazan K."/>
            <person name="Kodira C.D."/>
            <person name="Koehrsen M."/>
            <person name="Kumar L."/>
            <person name="Lee Y.H."/>
            <person name="Li L."/>
            <person name="Manners J.M."/>
            <person name="Miranda-Saavedra D."/>
            <person name="Mukherjee M."/>
            <person name="Park G."/>
            <person name="Park J."/>
            <person name="Park S.Y."/>
            <person name="Proctor R.H."/>
            <person name="Regev A."/>
            <person name="Ruiz-Roldan M.C."/>
            <person name="Sain D."/>
            <person name="Sakthikumar S."/>
            <person name="Sykes S."/>
            <person name="Schwartz D.C."/>
            <person name="Turgeon B.G."/>
            <person name="Wapinski I."/>
            <person name="Yoder O."/>
            <person name="Young S."/>
            <person name="Zeng Q."/>
            <person name="Zhou S."/>
            <person name="Galagan J."/>
            <person name="Cuomo C.A."/>
            <person name="Kistler H.C."/>
            <person name="Rep M."/>
        </authorList>
    </citation>
    <scope>NUCLEOTIDE SEQUENCE [LARGE SCALE GENOMIC DNA]</scope>
    <source>
        <strain evidence="2">4287</strain>
    </source>
</reference>
<feature type="compositionally biased region" description="Basic and acidic residues" evidence="1">
    <location>
        <begin position="57"/>
        <end position="81"/>
    </location>
</feature>
<feature type="region of interest" description="Disordered" evidence="1">
    <location>
        <begin position="1"/>
        <end position="84"/>
    </location>
</feature>
<evidence type="ECO:0008006" key="4">
    <source>
        <dbReference type="Google" id="ProtNLM"/>
    </source>
</evidence>
<evidence type="ECO:0000313" key="2">
    <source>
        <dbReference type="EMBL" id="KNB00603.1"/>
    </source>
</evidence>
<dbReference type="VEuPathDB" id="FungiDB:FOXG_04123"/>